<dbReference type="EMBL" id="PJNW01000005">
    <property type="protein sequence ID" value="PKR89487.1"/>
    <property type="molecule type" value="Genomic_DNA"/>
</dbReference>
<protein>
    <recommendedName>
        <fullName evidence="6">Tetratricopeptide repeat protein</fullName>
    </recommendedName>
</protein>
<dbReference type="Pfam" id="PF14559">
    <property type="entry name" value="TPR_19"/>
    <property type="match status" value="1"/>
</dbReference>
<dbReference type="InterPro" id="IPR019734">
    <property type="entry name" value="TPR_rpt"/>
</dbReference>
<dbReference type="InterPro" id="IPR011990">
    <property type="entry name" value="TPR-like_helical_dom_sf"/>
</dbReference>
<dbReference type="Pfam" id="PF13432">
    <property type="entry name" value="TPR_16"/>
    <property type="match status" value="2"/>
</dbReference>
<evidence type="ECO:0000256" key="1">
    <source>
        <dbReference type="ARBA" id="ARBA00022737"/>
    </source>
</evidence>
<dbReference type="RefSeq" id="WP_101288796.1">
    <property type="nucleotide sequence ID" value="NZ_FOUQ01000005.1"/>
</dbReference>
<evidence type="ECO:0000313" key="4">
    <source>
        <dbReference type="EMBL" id="PKR89487.1"/>
    </source>
</evidence>
<dbReference type="Proteomes" id="UP000233491">
    <property type="component" value="Unassembled WGS sequence"/>
</dbReference>
<dbReference type="SUPFAM" id="SSF48452">
    <property type="entry name" value="TPR-like"/>
    <property type="match status" value="2"/>
</dbReference>
<sequence length="1289" mass="136240">MDQWRRLELKLDEDLTIDDDRPTQASDAAASDRLDGARLMLAEGNWASGFADFERRAFASPSDRPRWSGARSPAARLVVVTEEEECDTLAFARFLPDMATRVLSLTLAAPAGQLARLASFAAVFGGSPIVDVTALPPHDVILPLASALAALGLSPDDVPPPRLPARTLRREATIGVAMAPSPWSSATEAVPDDIVTTLRRAFPRFRLVALDSVAARRLDGEAAEATPHLLADLDLVVAADGPIAHAAGVVGAPLWLLLDEAPHWMWGREGLFSRWYPTARLFRASGPGWQGVAAALRAEAEALAKPGLSDAAALDRLTRAVEGLEGASAARAALPFAARLVALGPSDPEAWSRLAGLLVRLGETADADRVLDAGLSVGRRHASLSLLAANRDLARGKPASALHHADQVLAVSPVSVEALRMRAAALGALGESARAELALRQAVQAAPHRADLLVAWGEALRKLGDVRGASRAFERAVIAADDADARLGLGRLAAESGETALALHFLGTAVARDDGHAEAAMEFARVLFAAGRTREAIGVLRRFVVRHPVPVARAFLGELLLATGDFEAGLAEFEWRRGEPPEFPDISDLAGRDVVLSAEGDAGVLIRFLRFVPALKAAGAASVRVTGGDDLAPVLAAVDGLDGIAEAGEGDLVLPVMSLPALLGLAADGLPSPRRYVTADPAAVTDAARTIAHLDGFRVGLALDDLQASIDVASLASLSGVAFIALDAGAMTRFPTASPLAAHRGGLESVAAILPNLDAVVASASSPVAALAGAAGRPAFVTGPDRDDWLWLEKDGRTPWFPATRLFRRRLGESNDAPLSRVIVALAEFAAGDRAVPFRADPPPVRDVSRDANDMSLRPGAALAHAGIAAFKSRDDHRAVLLLGDAVAAGAGDPDVREKLAAALMRIGERDRARRLLAALVAEAPTPDRLVELSDAARLTDHFEDALAHAERAAELRPELSRAHRAMGKSLVALGRAGEALAAYGRAVALAPDDPELLMDEAEALLIAGDYRRGFARAEVRWQAPELLPRRFSAPRWVGEDIRGRTLLVHGERDPGLDIAFARFLPQLAVQGPRLVIEVRPALTDLFRRLDLGGEVTVVEQGRRLPPHDLEVPLRSLPHVFGTERTGLPPPAHFRPDPLRIDAWRRFVSADDRFAVGLYWRNAADAASLAPLADLKGIRLFALDRRAGRASPAALPRGLVVESLGDRLGGFVETAAAMAALGAVIAPVSATAHLAATLGRPTVVIAPSAADWLWGSEGGTPWYPDARILRRGENLVDLLGRLGSERSAP</sequence>
<feature type="repeat" description="TPR" evidence="3">
    <location>
        <begin position="961"/>
        <end position="994"/>
    </location>
</feature>
<dbReference type="PROSITE" id="PS50005">
    <property type="entry name" value="TPR"/>
    <property type="match status" value="1"/>
</dbReference>
<comment type="caution">
    <text evidence="4">The sequence shown here is derived from an EMBL/GenBank/DDBJ whole genome shotgun (WGS) entry which is preliminary data.</text>
</comment>
<proteinExistence type="predicted"/>
<accession>A0A1I4T8L6</accession>
<evidence type="ECO:0000313" key="5">
    <source>
        <dbReference type="Proteomes" id="UP000233491"/>
    </source>
</evidence>
<reference evidence="4 5" key="1">
    <citation type="submission" date="2017-12" db="EMBL/GenBank/DDBJ databases">
        <title>Anaerobic carbon monoxide metabolism by Pleomorphomonas carboxyditropha sp. nov., a new mesophilic hydrogenogenic carboxidotroph.</title>
        <authorList>
            <person name="Esquivel-Elizondo S."/>
            <person name="Krajmalnik-Brown R."/>
        </authorList>
    </citation>
    <scope>NUCLEOTIDE SEQUENCE [LARGE SCALE GENOMIC DNA]</scope>
    <source>
        <strain evidence="4 5">R5-392</strain>
    </source>
</reference>
<dbReference type="SUPFAM" id="SSF53756">
    <property type="entry name" value="UDP-Glycosyltransferase/glycogen phosphorylase"/>
    <property type="match status" value="1"/>
</dbReference>
<evidence type="ECO:0000256" key="2">
    <source>
        <dbReference type="ARBA" id="ARBA00022803"/>
    </source>
</evidence>
<dbReference type="Gene3D" id="3.40.50.2000">
    <property type="entry name" value="Glycogen Phosphorylase B"/>
    <property type="match status" value="1"/>
</dbReference>
<gene>
    <name evidence="4" type="ORF">CXZ10_08915</name>
</gene>
<name>A0A1I4T8L6_9HYPH</name>
<dbReference type="OrthoDB" id="6193797at2"/>
<keyword evidence="5" id="KW-1185">Reference proteome</keyword>
<dbReference type="Gene3D" id="1.25.40.10">
    <property type="entry name" value="Tetratricopeptide repeat domain"/>
    <property type="match status" value="2"/>
</dbReference>
<dbReference type="PANTHER" id="PTHR45586:SF1">
    <property type="entry name" value="LIPOPOLYSACCHARIDE ASSEMBLY PROTEIN B"/>
    <property type="match status" value="1"/>
</dbReference>
<dbReference type="SMART" id="SM00028">
    <property type="entry name" value="TPR"/>
    <property type="match status" value="6"/>
</dbReference>
<organism evidence="4 5">
    <name type="scientific">Pleomorphomonas diazotrophica</name>
    <dbReference type="NCBI Taxonomy" id="1166257"/>
    <lineage>
        <taxon>Bacteria</taxon>
        <taxon>Pseudomonadati</taxon>
        <taxon>Pseudomonadota</taxon>
        <taxon>Alphaproteobacteria</taxon>
        <taxon>Hyphomicrobiales</taxon>
        <taxon>Pleomorphomonadaceae</taxon>
        <taxon>Pleomorphomonas</taxon>
    </lineage>
</organism>
<keyword evidence="2 3" id="KW-0802">TPR repeat</keyword>
<dbReference type="InterPro" id="IPR051012">
    <property type="entry name" value="CellSynth/LPSAsmb/PSIAsmb"/>
</dbReference>
<evidence type="ECO:0008006" key="6">
    <source>
        <dbReference type="Google" id="ProtNLM"/>
    </source>
</evidence>
<keyword evidence="1" id="KW-0677">Repeat</keyword>
<evidence type="ECO:0000256" key="3">
    <source>
        <dbReference type="PROSITE-ProRule" id="PRU00339"/>
    </source>
</evidence>
<dbReference type="PANTHER" id="PTHR45586">
    <property type="entry name" value="TPR REPEAT-CONTAINING PROTEIN PA4667"/>
    <property type="match status" value="1"/>
</dbReference>